<keyword evidence="2" id="KW-1185">Reference proteome</keyword>
<dbReference type="EMBL" id="MPIN01000030">
    <property type="protein sequence ID" value="OJH33678.1"/>
    <property type="molecule type" value="Genomic_DNA"/>
</dbReference>
<gene>
    <name evidence="1" type="ORF">BON30_47425</name>
</gene>
<name>A0A1L9AUI3_9BACT</name>
<reference evidence="2" key="1">
    <citation type="submission" date="2016-11" db="EMBL/GenBank/DDBJ databases">
        <authorList>
            <person name="Shukria A."/>
            <person name="Stevens D.C."/>
        </authorList>
    </citation>
    <scope>NUCLEOTIDE SEQUENCE [LARGE SCALE GENOMIC DNA]</scope>
    <source>
        <strain evidence="2">Cbfe23</strain>
    </source>
</reference>
<dbReference type="STRING" id="83449.BON30_47425"/>
<dbReference type="Proteomes" id="UP000182229">
    <property type="component" value="Unassembled WGS sequence"/>
</dbReference>
<comment type="caution">
    <text evidence="1">The sequence shown here is derived from an EMBL/GenBank/DDBJ whole genome shotgun (WGS) entry which is preliminary data.</text>
</comment>
<sequence>MSRSTQYRKEAAIRIHRAPWPDARTFEGIEKPVNAASIQLAEGTQQAINKRKRKPSAVRVEKVDLADDTFEIIEFELAPAAEKEKAPDPTKA</sequence>
<reference evidence="1 2" key="2">
    <citation type="submission" date="2016-12" db="EMBL/GenBank/DDBJ databases">
        <title>Draft Genome Sequence of Cystobacter ferrugineus Strain Cbfe23.</title>
        <authorList>
            <person name="Akbar S."/>
            <person name="Dowd S.E."/>
            <person name="Stevens D.C."/>
        </authorList>
    </citation>
    <scope>NUCLEOTIDE SEQUENCE [LARGE SCALE GENOMIC DNA]</scope>
    <source>
        <strain evidence="1 2">Cbfe23</strain>
    </source>
</reference>
<organism evidence="1 2">
    <name type="scientific">Cystobacter ferrugineus</name>
    <dbReference type="NCBI Taxonomy" id="83449"/>
    <lineage>
        <taxon>Bacteria</taxon>
        <taxon>Pseudomonadati</taxon>
        <taxon>Myxococcota</taxon>
        <taxon>Myxococcia</taxon>
        <taxon>Myxococcales</taxon>
        <taxon>Cystobacterineae</taxon>
        <taxon>Archangiaceae</taxon>
        <taxon>Cystobacter</taxon>
    </lineage>
</organism>
<protein>
    <submittedName>
        <fullName evidence="1">Uncharacterized protein</fullName>
    </submittedName>
</protein>
<accession>A0A1L9AUI3</accession>
<evidence type="ECO:0000313" key="2">
    <source>
        <dbReference type="Proteomes" id="UP000182229"/>
    </source>
</evidence>
<dbReference type="RefSeq" id="WP_071905276.1">
    <property type="nucleotide sequence ID" value="NZ_MPIN01000030.1"/>
</dbReference>
<proteinExistence type="predicted"/>
<evidence type="ECO:0000313" key="1">
    <source>
        <dbReference type="EMBL" id="OJH33678.1"/>
    </source>
</evidence>
<dbReference type="AlphaFoldDB" id="A0A1L9AUI3"/>